<dbReference type="AlphaFoldDB" id="A0A7W9GY84"/>
<evidence type="ECO:0000256" key="1">
    <source>
        <dbReference type="SAM" id="MobiDB-lite"/>
    </source>
</evidence>
<proteinExistence type="predicted"/>
<feature type="compositionally biased region" description="Low complexity" evidence="1">
    <location>
        <begin position="26"/>
        <end position="36"/>
    </location>
</feature>
<gene>
    <name evidence="2" type="ORF">HDA41_000166</name>
</gene>
<keyword evidence="3" id="KW-1185">Reference proteome</keyword>
<evidence type="ECO:0000313" key="2">
    <source>
        <dbReference type="EMBL" id="MBB5792202.1"/>
    </source>
</evidence>
<reference evidence="2 3" key="1">
    <citation type="submission" date="2020-08" db="EMBL/GenBank/DDBJ databases">
        <title>Sequencing the genomes of 1000 actinobacteria strains.</title>
        <authorList>
            <person name="Klenk H.-P."/>
        </authorList>
    </citation>
    <scope>NUCLEOTIDE SEQUENCE [LARGE SCALE GENOMIC DNA]</scope>
    <source>
        <strain evidence="2 3">DSM 40084</strain>
    </source>
</reference>
<evidence type="ECO:0000313" key="3">
    <source>
        <dbReference type="Proteomes" id="UP000590647"/>
    </source>
</evidence>
<dbReference type="Proteomes" id="UP000590647">
    <property type="component" value="Unassembled WGS sequence"/>
</dbReference>
<organism evidence="2 3">
    <name type="scientific">Streptomyces caelestis</name>
    <dbReference type="NCBI Taxonomy" id="36816"/>
    <lineage>
        <taxon>Bacteria</taxon>
        <taxon>Bacillati</taxon>
        <taxon>Actinomycetota</taxon>
        <taxon>Actinomycetes</taxon>
        <taxon>Kitasatosporales</taxon>
        <taxon>Streptomycetaceae</taxon>
        <taxon>Streptomyces</taxon>
    </lineage>
</organism>
<dbReference type="RefSeq" id="WP_184979703.1">
    <property type="nucleotide sequence ID" value="NZ_JACHNE010000001.1"/>
</dbReference>
<dbReference type="EMBL" id="JACHNE010000001">
    <property type="protein sequence ID" value="MBB5792202.1"/>
    <property type="molecule type" value="Genomic_DNA"/>
</dbReference>
<protein>
    <submittedName>
        <fullName evidence="2">Uncharacterized protein</fullName>
    </submittedName>
</protein>
<accession>A0A7W9GY84</accession>
<name>A0A7W9GY84_9ACTN</name>
<feature type="region of interest" description="Disordered" evidence="1">
    <location>
        <begin position="1"/>
        <end position="42"/>
    </location>
</feature>
<sequence>MVKSRSETVLSSRRSPAACVREKTWSSSSVSSPASAQTRAPRCRMGAWVPVAVAGSWTAPEAGASAAAGRDG</sequence>
<comment type="caution">
    <text evidence="2">The sequence shown here is derived from an EMBL/GenBank/DDBJ whole genome shotgun (WGS) entry which is preliminary data.</text>
</comment>